<dbReference type="Pfam" id="PF00857">
    <property type="entry name" value="Isochorismatase"/>
    <property type="match status" value="1"/>
</dbReference>
<dbReference type="PANTHER" id="PTHR43540:SF6">
    <property type="entry name" value="ISOCHORISMATASE-LIKE DOMAIN-CONTAINING PROTEIN"/>
    <property type="match status" value="1"/>
</dbReference>
<keyword evidence="1" id="KW-0378">Hydrolase</keyword>
<dbReference type="EMBL" id="BOOI01000033">
    <property type="protein sequence ID" value="GIH85296.1"/>
    <property type="molecule type" value="Genomic_DNA"/>
</dbReference>
<dbReference type="InterPro" id="IPR036380">
    <property type="entry name" value="Isochorismatase-like_sf"/>
</dbReference>
<accession>A0A8J3S3I5</accession>
<dbReference type="InterPro" id="IPR000868">
    <property type="entry name" value="Isochorismatase-like_dom"/>
</dbReference>
<sequence length="188" mass="20344">MTTLPDRPNTALLVIDVQNGVVAAAHDRDRVIANIDSLVAKARAEGVAVVWVQHSSDELKRDSDAWQYVPELVRQDSEPLVHKNYGDSFEATELEALLAERGVGRLVVTGAQTDGCIRSTMHGAFTRGYDVTLVGDAHTTEDFSAYGAPPPEQVIAHTNLYWQWQDAPGRRGGTVSTAEVAFTADDAG</sequence>
<name>A0A8J3S3I5_PLARO</name>
<evidence type="ECO:0000256" key="1">
    <source>
        <dbReference type="ARBA" id="ARBA00022801"/>
    </source>
</evidence>
<evidence type="ECO:0000259" key="2">
    <source>
        <dbReference type="Pfam" id="PF00857"/>
    </source>
</evidence>
<proteinExistence type="predicted"/>
<dbReference type="InterPro" id="IPR050272">
    <property type="entry name" value="Isochorismatase-like_hydrls"/>
</dbReference>
<dbReference type="SUPFAM" id="SSF52499">
    <property type="entry name" value="Isochorismatase-like hydrolases"/>
    <property type="match status" value="1"/>
</dbReference>
<reference evidence="3" key="1">
    <citation type="submission" date="2021-01" db="EMBL/GenBank/DDBJ databases">
        <title>Whole genome shotgun sequence of Planobispora rosea NBRC 15558.</title>
        <authorList>
            <person name="Komaki H."/>
            <person name="Tamura T."/>
        </authorList>
    </citation>
    <scope>NUCLEOTIDE SEQUENCE</scope>
    <source>
        <strain evidence="3">NBRC 15558</strain>
    </source>
</reference>
<organism evidence="3 4">
    <name type="scientific">Planobispora rosea</name>
    <dbReference type="NCBI Taxonomy" id="35762"/>
    <lineage>
        <taxon>Bacteria</taxon>
        <taxon>Bacillati</taxon>
        <taxon>Actinomycetota</taxon>
        <taxon>Actinomycetes</taxon>
        <taxon>Streptosporangiales</taxon>
        <taxon>Streptosporangiaceae</taxon>
        <taxon>Planobispora</taxon>
    </lineage>
</organism>
<protein>
    <submittedName>
        <fullName evidence="3">Isochorismatase</fullName>
    </submittedName>
</protein>
<dbReference type="PANTHER" id="PTHR43540">
    <property type="entry name" value="PEROXYUREIDOACRYLATE/UREIDOACRYLATE AMIDOHYDROLASE-RELATED"/>
    <property type="match status" value="1"/>
</dbReference>
<dbReference type="Gene3D" id="3.40.50.850">
    <property type="entry name" value="Isochorismatase-like"/>
    <property type="match status" value="1"/>
</dbReference>
<evidence type="ECO:0000313" key="4">
    <source>
        <dbReference type="Proteomes" id="UP000655044"/>
    </source>
</evidence>
<evidence type="ECO:0000313" key="3">
    <source>
        <dbReference type="EMBL" id="GIH85296.1"/>
    </source>
</evidence>
<comment type="caution">
    <text evidence="3">The sequence shown here is derived from an EMBL/GenBank/DDBJ whole genome shotgun (WGS) entry which is preliminary data.</text>
</comment>
<dbReference type="OrthoDB" id="9789777at2"/>
<dbReference type="AlphaFoldDB" id="A0A8J3S3I5"/>
<dbReference type="RefSeq" id="WP_068927651.1">
    <property type="nucleotide sequence ID" value="NZ_BMQP01000015.1"/>
</dbReference>
<dbReference type="GO" id="GO:0016787">
    <property type="term" value="F:hydrolase activity"/>
    <property type="evidence" value="ECO:0007669"/>
    <property type="project" value="UniProtKB-KW"/>
</dbReference>
<dbReference type="Proteomes" id="UP000655044">
    <property type="component" value="Unassembled WGS sequence"/>
</dbReference>
<gene>
    <name evidence="3" type="ORF">Pro02_37040</name>
</gene>
<keyword evidence="4" id="KW-1185">Reference proteome</keyword>
<feature type="domain" description="Isochorismatase-like" evidence="2">
    <location>
        <begin position="10"/>
        <end position="140"/>
    </location>
</feature>